<protein>
    <submittedName>
        <fullName evidence="3">Uncharacterized protein</fullName>
    </submittedName>
</protein>
<reference evidence="3 4" key="1">
    <citation type="journal article" date="2018" name="ACS Chem. Biol.">
        <title>Ketoreductase domain dysfunction expands chemodiversity: malyngamide biosynthesis in the cyanobacterium Okeania hirsuta.</title>
        <authorList>
            <person name="Moss N.A."/>
            <person name="Leao T."/>
            <person name="Rankin M."/>
            <person name="McCullough T.M."/>
            <person name="Qu P."/>
            <person name="Korobeynikov A."/>
            <person name="Smith J.L."/>
            <person name="Gerwick L."/>
            <person name="Gerwick W.H."/>
        </authorList>
    </citation>
    <scope>NUCLEOTIDE SEQUENCE [LARGE SCALE GENOMIC DNA]</scope>
    <source>
        <strain evidence="3 4">PAB10Feb10-1</strain>
    </source>
</reference>
<dbReference type="Proteomes" id="UP000269154">
    <property type="component" value="Unassembled WGS sequence"/>
</dbReference>
<name>A0A3N6PEG1_9CYAN</name>
<accession>A0A3N6PEG1</accession>
<evidence type="ECO:0000256" key="1">
    <source>
        <dbReference type="SAM" id="SignalP"/>
    </source>
</evidence>
<dbReference type="EMBL" id="RCBY01000340">
    <property type="protein sequence ID" value="RQH23389.1"/>
    <property type="molecule type" value="Genomic_DNA"/>
</dbReference>
<keyword evidence="4" id="KW-1185">Reference proteome</keyword>
<dbReference type="OrthoDB" id="459462at2"/>
<dbReference type="RefSeq" id="WP_124147407.1">
    <property type="nucleotide sequence ID" value="NZ_CAWOKI010000259.1"/>
</dbReference>
<sequence length="155" mass="17269">MKKIAILISIATVVWSNNQALAGEHGAHCLNIISGEMKKCRVIISDRNNSLEMNFKSEKFQDVNMKLRGNQITEISTGEYAKKRAKETIGASLILGPLGALVGMFAKQDRTQLAIEYVDYQNNKNVTMIDIPTKQSEPLMKDLEILTGLQIRSSE</sequence>
<evidence type="ECO:0000313" key="4">
    <source>
        <dbReference type="Proteomes" id="UP000269154"/>
    </source>
</evidence>
<dbReference type="EMBL" id="RCBY01000340">
    <property type="protein sequence ID" value="RQH23392.1"/>
    <property type="molecule type" value="Genomic_DNA"/>
</dbReference>
<keyword evidence="1" id="KW-0732">Signal</keyword>
<feature type="signal peptide" evidence="1">
    <location>
        <begin position="1"/>
        <end position="22"/>
    </location>
</feature>
<organism evidence="3 4">
    <name type="scientific">Okeania hirsuta</name>
    <dbReference type="NCBI Taxonomy" id="1458930"/>
    <lineage>
        <taxon>Bacteria</taxon>
        <taxon>Bacillati</taxon>
        <taxon>Cyanobacteriota</taxon>
        <taxon>Cyanophyceae</taxon>
        <taxon>Oscillatoriophycideae</taxon>
        <taxon>Oscillatoriales</taxon>
        <taxon>Microcoleaceae</taxon>
        <taxon>Okeania</taxon>
    </lineage>
</organism>
<evidence type="ECO:0000313" key="2">
    <source>
        <dbReference type="EMBL" id="RQH23389.1"/>
    </source>
</evidence>
<dbReference type="AlphaFoldDB" id="A0A3N6PEG1"/>
<feature type="chain" id="PRO_5036087081" evidence="1">
    <location>
        <begin position="23"/>
        <end position="155"/>
    </location>
</feature>
<comment type="caution">
    <text evidence="3">The sequence shown here is derived from an EMBL/GenBank/DDBJ whole genome shotgun (WGS) entry which is preliminary data.</text>
</comment>
<gene>
    <name evidence="2" type="ORF">D5R40_30365</name>
    <name evidence="3" type="ORF">D5R40_30380</name>
</gene>
<evidence type="ECO:0000313" key="3">
    <source>
        <dbReference type="EMBL" id="RQH23392.1"/>
    </source>
</evidence>
<proteinExistence type="predicted"/>